<feature type="transmembrane region" description="Helical" evidence="1">
    <location>
        <begin position="72"/>
        <end position="94"/>
    </location>
</feature>
<protein>
    <submittedName>
        <fullName evidence="2">Uncharacterized protein</fullName>
    </submittedName>
</protein>
<reference evidence="2 3" key="1">
    <citation type="submission" date="2019-10" db="EMBL/GenBank/DDBJ databases">
        <title>Assembly and Annotation for the nematode Trichostrongylus colubriformis.</title>
        <authorList>
            <person name="Martin J."/>
        </authorList>
    </citation>
    <scope>NUCLEOTIDE SEQUENCE [LARGE SCALE GENOMIC DNA]</scope>
    <source>
        <strain evidence="2">G859</strain>
        <tissue evidence="2">Whole worm</tissue>
    </source>
</reference>
<dbReference type="Proteomes" id="UP001331761">
    <property type="component" value="Unassembled WGS sequence"/>
</dbReference>
<evidence type="ECO:0000313" key="3">
    <source>
        <dbReference type="Proteomes" id="UP001331761"/>
    </source>
</evidence>
<dbReference type="EMBL" id="WIXE01000382">
    <property type="protein sequence ID" value="KAK5986649.1"/>
    <property type="molecule type" value="Genomic_DNA"/>
</dbReference>
<accession>A0AAN8G1J6</accession>
<dbReference type="AlphaFoldDB" id="A0AAN8G1J6"/>
<keyword evidence="1" id="KW-1133">Transmembrane helix</keyword>
<proteinExistence type="predicted"/>
<dbReference type="InterPro" id="IPR019425">
    <property type="entry name" value="7TM_GPCR_serpentine_rcpt_Srt"/>
</dbReference>
<organism evidence="2 3">
    <name type="scientific">Trichostrongylus colubriformis</name>
    <name type="common">Black scour worm</name>
    <dbReference type="NCBI Taxonomy" id="6319"/>
    <lineage>
        <taxon>Eukaryota</taxon>
        <taxon>Metazoa</taxon>
        <taxon>Ecdysozoa</taxon>
        <taxon>Nematoda</taxon>
        <taxon>Chromadorea</taxon>
        <taxon>Rhabditida</taxon>
        <taxon>Rhabditina</taxon>
        <taxon>Rhabditomorpha</taxon>
        <taxon>Strongyloidea</taxon>
        <taxon>Trichostrongylidae</taxon>
        <taxon>Trichostrongylus</taxon>
    </lineage>
</organism>
<keyword evidence="1" id="KW-0472">Membrane</keyword>
<comment type="caution">
    <text evidence="2">The sequence shown here is derived from an EMBL/GenBank/DDBJ whole genome shotgun (WGS) entry which is preliminary data.</text>
</comment>
<name>A0AAN8G1J6_TRICO</name>
<keyword evidence="1" id="KW-0812">Transmembrane</keyword>
<sequence>MQIVYVNIPWILDPEDYNCSGRTRDEWKQRGTVREVQGTCFLVFGISLAVAYLLSMMAMIRGKLTRIPCYQLMFFNGLLDLMVLLSGSIIVAYFQFTGAVFCTDVLLNQLTGHLAWSKIPVLVKKN</sequence>
<evidence type="ECO:0000313" key="2">
    <source>
        <dbReference type="EMBL" id="KAK5986649.1"/>
    </source>
</evidence>
<evidence type="ECO:0000256" key="1">
    <source>
        <dbReference type="SAM" id="Phobius"/>
    </source>
</evidence>
<keyword evidence="3" id="KW-1185">Reference proteome</keyword>
<gene>
    <name evidence="2" type="ORF">GCK32_002930</name>
</gene>
<dbReference type="PANTHER" id="PTHR23021">
    <property type="entry name" value="SERPENTINE RECEPTOR, CLASS T"/>
    <property type="match status" value="1"/>
</dbReference>
<dbReference type="Pfam" id="PF10321">
    <property type="entry name" value="7TM_GPCR_Srt"/>
    <property type="match status" value="1"/>
</dbReference>
<feature type="transmembrane region" description="Helical" evidence="1">
    <location>
        <begin position="36"/>
        <end position="60"/>
    </location>
</feature>